<keyword evidence="1" id="KW-0812">Transmembrane</keyword>
<reference evidence="3 4" key="1">
    <citation type="submission" date="2024-06" db="EMBL/GenBank/DDBJ databases">
        <title>Chitinophaga defluvii sp. nov., isolated from municipal sewage.</title>
        <authorList>
            <person name="Zhang L."/>
        </authorList>
    </citation>
    <scope>NUCLEOTIDE SEQUENCE [LARGE SCALE GENOMIC DNA]</scope>
    <source>
        <strain evidence="3 4">H8</strain>
    </source>
</reference>
<dbReference type="InterPro" id="IPR052894">
    <property type="entry name" value="AsmA-related"/>
</dbReference>
<feature type="transmembrane region" description="Helical" evidence="1">
    <location>
        <begin position="7"/>
        <end position="30"/>
    </location>
</feature>
<evidence type="ECO:0000313" key="4">
    <source>
        <dbReference type="Proteomes" id="UP001549749"/>
    </source>
</evidence>
<keyword evidence="1" id="KW-0472">Membrane</keyword>
<proteinExistence type="predicted"/>
<dbReference type="PANTHER" id="PTHR30441:SF8">
    <property type="entry name" value="DUF748 DOMAIN-CONTAINING PROTEIN"/>
    <property type="match status" value="1"/>
</dbReference>
<name>A0ABV2T2H9_9BACT</name>
<feature type="domain" description="AsmA" evidence="2">
    <location>
        <begin position="533"/>
        <end position="691"/>
    </location>
</feature>
<evidence type="ECO:0000259" key="2">
    <source>
        <dbReference type="Pfam" id="PF05170"/>
    </source>
</evidence>
<dbReference type="PANTHER" id="PTHR30441">
    <property type="entry name" value="DUF748 DOMAIN-CONTAINING PROTEIN"/>
    <property type="match status" value="1"/>
</dbReference>
<sequence length="818" mass="91310">MQKWLKVTLITAGSIIVLIVLLWLGMALYINKNKANLLAEITSQLNEKINGKLTVGDMEPALVRSFPNISLALRDVKLQDSLFSHHQHPLLAVKDIFVKINTFSLLGKQADIREVTLEEGTVYLFTDSTGYSNTSILRQKKDSAAKNNGSKDAVINRLRLENISFVLDNQQKGKLFHLDIKSLRGKMDASDTGYVFDMRTDILAKDFSFNTGRGSYIKDKTLEMDIKVYFNKLKKVLYIPSQRFRVDGQALDIGADFFFDGTSPAFRLQVIANQVLFRKAASFLLPGTASKLGPYDIQQPMDVVADIQGSLLPHSTPWVKVNWTVTNNTLVAHKVILDSCSFSGGYNNEVVAGKGFTDENSAINIYHLKGKWFDIPISADTLRVLNLKYPGMTARFRSDFPLNRLNSLTNEESFQFKEGSAKADLYYKGGLVSSDTILPFIQGTVRIENGTLTYLPRDLSFRNCTALLDFTGKDLYLKNINIQSGKSTLMMDGSIRNLMNLYFSAPEKILLDWVIRSPLVDLNEFRAFLIPRKQHKKTPSSVKKNISRAAQQLDVMLNASSANMQIQLGKVNYRQFSAQNVVANIVLMQTGIRLNKIALQHAGGSLQLEGVLQQQGNDNKFKLNAGINNVHIDQLFYAFENFGMQSLGSKNLKGILTANAAITGNIHDNGNLAPHSLYGTLRFDLRQGALMHFGPLEEIGNFVFRKRNLSEITFENLKNTLQLQGSKIIIPPMRIASSALNIDVGGVYGIGKGTNINLDIPLRNPQKDSLITDKKERRKRSNRGLVLHLRAVDDDNGKVKIKLGSGKKDEVSAADRNY</sequence>
<keyword evidence="1" id="KW-1133">Transmembrane helix</keyword>
<evidence type="ECO:0000256" key="1">
    <source>
        <dbReference type="SAM" id="Phobius"/>
    </source>
</evidence>
<dbReference type="Proteomes" id="UP001549749">
    <property type="component" value="Unassembled WGS sequence"/>
</dbReference>
<keyword evidence="4" id="KW-1185">Reference proteome</keyword>
<dbReference type="InterPro" id="IPR007844">
    <property type="entry name" value="AsmA"/>
</dbReference>
<dbReference type="RefSeq" id="WP_354659866.1">
    <property type="nucleotide sequence ID" value="NZ_JBEXAC010000001.1"/>
</dbReference>
<protein>
    <submittedName>
        <fullName evidence="3">AsmA family protein</fullName>
    </submittedName>
</protein>
<feature type="domain" description="AsmA" evidence="2">
    <location>
        <begin position="1"/>
        <end position="174"/>
    </location>
</feature>
<organism evidence="3 4">
    <name type="scientific">Chitinophaga defluvii</name>
    <dbReference type="NCBI Taxonomy" id="3163343"/>
    <lineage>
        <taxon>Bacteria</taxon>
        <taxon>Pseudomonadati</taxon>
        <taxon>Bacteroidota</taxon>
        <taxon>Chitinophagia</taxon>
        <taxon>Chitinophagales</taxon>
        <taxon>Chitinophagaceae</taxon>
        <taxon>Chitinophaga</taxon>
    </lineage>
</organism>
<accession>A0ABV2T2H9</accession>
<dbReference type="Pfam" id="PF05170">
    <property type="entry name" value="AsmA"/>
    <property type="match status" value="2"/>
</dbReference>
<gene>
    <name evidence="3" type="ORF">ABR189_07590</name>
</gene>
<dbReference type="EMBL" id="JBEXAC010000001">
    <property type="protein sequence ID" value="MET6997227.1"/>
    <property type="molecule type" value="Genomic_DNA"/>
</dbReference>
<comment type="caution">
    <text evidence="3">The sequence shown here is derived from an EMBL/GenBank/DDBJ whole genome shotgun (WGS) entry which is preliminary data.</text>
</comment>
<evidence type="ECO:0000313" key="3">
    <source>
        <dbReference type="EMBL" id="MET6997227.1"/>
    </source>
</evidence>